<dbReference type="Proteomes" id="UP000249354">
    <property type="component" value="Unassembled WGS sequence"/>
</dbReference>
<comment type="subcellular location">
    <subcellularLocation>
        <location evidence="1">Cell membrane</location>
        <topology evidence="1">Multi-pass membrane protein</topology>
    </subcellularLocation>
</comment>
<reference evidence="11" key="1">
    <citation type="submission" date="2018-04" db="EMBL/GenBank/DDBJ databases">
        <authorList>
            <person name="Cornet L."/>
        </authorList>
    </citation>
    <scope>NUCLEOTIDE SEQUENCE [LARGE SCALE GENOMIC DNA]</scope>
</reference>
<evidence type="ECO:0000259" key="9">
    <source>
        <dbReference type="Pfam" id="PF13231"/>
    </source>
</evidence>
<evidence type="ECO:0000256" key="8">
    <source>
        <dbReference type="SAM" id="Phobius"/>
    </source>
</evidence>
<keyword evidence="7 8" id="KW-0472">Membrane</keyword>
<evidence type="ECO:0000313" key="11">
    <source>
        <dbReference type="Proteomes" id="UP000249354"/>
    </source>
</evidence>
<feature type="transmembrane region" description="Helical" evidence="8">
    <location>
        <begin position="192"/>
        <end position="219"/>
    </location>
</feature>
<reference evidence="10 11" key="2">
    <citation type="submission" date="2018-06" db="EMBL/GenBank/DDBJ databases">
        <title>Metagenomic assembly of (sub)arctic Cyanobacteria and their associated microbiome from non-axenic cultures.</title>
        <authorList>
            <person name="Baurain D."/>
        </authorList>
    </citation>
    <scope>NUCLEOTIDE SEQUENCE [LARGE SCALE GENOMIC DNA]</scope>
    <source>
        <strain evidence="10">ULC129bin1</strain>
    </source>
</reference>
<evidence type="ECO:0000256" key="1">
    <source>
        <dbReference type="ARBA" id="ARBA00004651"/>
    </source>
</evidence>
<protein>
    <recommendedName>
        <fullName evidence="9">Glycosyltransferase RgtA/B/C/D-like domain-containing protein</fullName>
    </recommendedName>
</protein>
<dbReference type="Pfam" id="PF13231">
    <property type="entry name" value="PMT_2"/>
    <property type="match status" value="1"/>
</dbReference>
<name>A0A2W4U9D9_9CYAN</name>
<evidence type="ECO:0000256" key="3">
    <source>
        <dbReference type="ARBA" id="ARBA00022676"/>
    </source>
</evidence>
<evidence type="ECO:0000256" key="7">
    <source>
        <dbReference type="ARBA" id="ARBA00023136"/>
    </source>
</evidence>
<feature type="transmembrane region" description="Helical" evidence="8">
    <location>
        <begin position="284"/>
        <end position="303"/>
    </location>
</feature>
<gene>
    <name evidence="10" type="ORF">DCF25_10590</name>
</gene>
<feature type="domain" description="Glycosyltransferase RgtA/B/C/D-like" evidence="9">
    <location>
        <begin position="91"/>
        <end position="243"/>
    </location>
</feature>
<feature type="transmembrane region" description="Helical" evidence="8">
    <location>
        <begin position="136"/>
        <end position="156"/>
    </location>
</feature>
<dbReference type="PANTHER" id="PTHR33908:SF11">
    <property type="entry name" value="MEMBRANE PROTEIN"/>
    <property type="match status" value="1"/>
</dbReference>
<keyword evidence="2" id="KW-1003">Cell membrane</keyword>
<comment type="caution">
    <text evidence="10">The sequence shown here is derived from an EMBL/GenBank/DDBJ whole genome shotgun (WGS) entry which is preliminary data.</text>
</comment>
<evidence type="ECO:0000256" key="4">
    <source>
        <dbReference type="ARBA" id="ARBA00022679"/>
    </source>
</evidence>
<feature type="transmembrane region" description="Helical" evidence="8">
    <location>
        <begin position="231"/>
        <end position="248"/>
    </location>
</feature>
<keyword evidence="6 8" id="KW-1133">Transmembrane helix</keyword>
<feature type="transmembrane region" description="Helical" evidence="8">
    <location>
        <begin position="111"/>
        <end position="130"/>
    </location>
</feature>
<evidence type="ECO:0000256" key="5">
    <source>
        <dbReference type="ARBA" id="ARBA00022692"/>
    </source>
</evidence>
<dbReference type="AlphaFoldDB" id="A0A2W4U9D9"/>
<keyword evidence="4" id="KW-0808">Transferase</keyword>
<dbReference type="GO" id="GO:0009103">
    <property type="term" value="P:lipopolysaccharide biosynthetic process"/>
    <property type="evidence" value="ECO:0007669"/>
    <property type="project" value="UniProtKB-ARBA"/>
</dbReference>
<evidence type="ECO:0000256" key="6">
    <source>
        <dbReference type="ARBA" id="ARBA00022989"/>
    </source>
</evidence>
<accession>A0A2W4U9D9</accession>
<dbReference type="InterPro" id="IPR038731">
    <property type="entry name" value="RgtA/B/C-like"/>
</dbReference>
<keyword evidence="5 8" id="KW-0812">Transmembrane</keyword>
<sequence>MPNQNKMRFSAVQAIQRFPLLFLSAIALIPRLYHFNSPIIGIHAWRQADTAAMARNFYEMQRSHPGLNNLWRFFYPQVDWGGGGYAETEFPIYPAIVSWLYRLTGDHTASARLVTVLFSLVGLCFLYRLVELCFDQSVAFWSALFYAILPLSVFYGRTVQPESLVMMSTLGGLYFFKRWTVQEKRRDLVFSWGLSAIALLTKVLPLIYLGIPLLFLAVLKFKTRIFRRLDLWIYAIALLAVTFAWYHHAHQIYLDTGLTFGFWSNDTDRYSWDDLLSIEYWSDILFRLAVRHFAVFGFIIALIGLTYKRVQAADYLWEVGLASSLLANALAPTSSYIHEYYQLPVMLYGLVFVGKVFSRVFGDGGDRPIAQSHKTTKPASRPTFWLSTALVLTFVTSSLIYSLDYMQPEHIQTSKVYQLAQQIQAQTPPDAKVLATTGGDPSLLYLANRKGWLIQPEDVSLERLKAAKDDGADFLVGSYEIVQSYALFEDDSQKANIREILASPTTDSCKPLVNDQQVFISPICP</sequence>
<keyword evidence="3" id="KW-0328">Glycosyltransferase</keyword>
<feature type="transmembrane region" description="Helical" evidence="8">
    <location>
        <begin position="383"/>
        <end position="403"/>
    </location>
</feature>
<proteinExistence type="predicted"/>
<dbReference type="GO" id="GO:0016763">
    <property type="term" value="F:pentosyltransferase activity"/>
    <property type="evidence" value="ECO:0007669"/>
    <property type="project" value="TreeGrafter"/>
</dbReference>
<dbReference type="InterPro" id="IPR050297">
    <property type="entry name" value="LipidA_mod_glycosyltrf_83"/>
</dbReference>
<dbReference type="EMBL" id="QBMC01000062">
    <property type="protein sequence ID" value="PZO17886.1"/>
    <property type="molecule type" value="Genomic_DNA"/>
</dbReference>
<evidence type="ECO:0000256" key="2">
    <source>
        <dbReference type="ARBA" id="ARBA00022475"/>
    </source>
</evidence>
<organism evidence="10 11">
    <name type="scientific">Leptolyngbya foveolarum</name>
    <dbReference type="NCBI Taxonomy" id="47253"/>
    <lineage>
        <taxon>Bacteria</taxon>
        <taxon>Bacillati</taxon>
        <taxon>Cyanobacteriota</taxon>
        <taxon>Cyanophyceae</taxon>
        <taxon>Leptolyngbyales</taxon>
        <taxon>Leptolyngbyaceae</taxon>
        <taxon>Leptolyngbya group</taxon>
        <taxon>Leptolyngbya</taxon>
    </lineage>
</organism>
<dbReference type="GO" id="GO:0005886">
    <property type="term" value="C:plasma membrane"/>
    <property type="evidence" value="ECO:0007669"/>
    <property type="project" value="UniProtKB-SubCell"/>
</dbReference>
<dbReference type="PANTHER" id="PTHR33908">
    <property type="entry name" value="MANNOSYLTRANSFERASE YKCB-RELATED"/>
    <property type="match status" value="1"/>
</dbReference>
<evidence type="ECO:0000313" key="10">
    <source>
        <dbReference type="EMBL" id="PZO17886.1"/>
    </source>
</evidence>